<name>A0A0D3IVR6_EMIH1</name>
<evidence type="ECO:0000256" key="12">
    <source>
        <dbReference type="SAM" id="MobiDB-lite"/>
    </source>
</evidence>
<evidence type="ECO:0000256" key="10">
    <source>
        <dbReference type="ARBA" id="ARBA00047821"/>
    </source>
</evidence>
<dbReference type="GO" id="GO:1990189">
    <property type="term" value="F:protein N-terminal-serine acetyltransferase activity"/>
    <property type="evidence" value="ECO:0007669"/>
    <property type="project" value="UniProtKB-EC"/>
</dbReference>
<dbReference type="GeneID" id="17261497"/>
<keyword evidence="15" id="KW-1185">Reference proteome</keyword>
<feature type="domain" description="N-acetyltransferase" evidence="13">
    <location>
        <begin position="179"/>
        <end position="249"/>
    </location>
</feature>
<keyword evidence="7" id="KW-0808">Transferase</keyword>
<reference evidence="15" key="1">
    <citation type="journal article" date="2013" name="Nature">
        <title>Pan genome of the phytoplankton Emiliania underpins its global distribution.</title>
        <authorList>
            <person name="Read B.A."/>
            <person name="Kegel J."/>
            <person name="Klute M.J."/>
            <person name="Kuo A."/>
            <person name="Lefebvre S.C."/>
            <person name="Maumus F."/>
            <person name="Mayer C."/>
            <person name="Miller J."/>
            <person name="Monier A."/>
            <person name="Salamov A."/>
            <person name="Young J."/>
            <person name="Aguilar M."/>
            <person name="Claverie J.M."/>
            <person name="Frickenhaus S."/>
            <person name="Gonzalez K."/>
            <person name="Herman E.K."/>
            <person name="Lin Y.C."/>
            <person name="Napier J."/>
            <person name="Ogata H."/>
            <person name="Sarno A.F."/>
            <person name="Shmutz J."/>
            <person name="Schroeder D."/>
            <person name="de Vargas C."/>
            <person name="Verret F."/>
            <person name="von Dassow P."/>
            <person name="Valentin K."/>
            <person name="Van de Peer Y."/>
            <person name="Wheeler G."/>
            <person name="Dacks J.B."/>
            <person name="Delwiche C.F."/>
            <person name="Dyhrman S.T."/>
            <person name="Glockner G."/>
            <person name="John U."/>
            <person name="Richards T."/>
            <person name="Worden A.Z."/>
            <person name="Zhang X."/>
            <person name="Grigoriev I.V."/>
            <person name="Allen A.E."/>
            <person name="Bidle K."/>
            <person name="Borodovsky M."/>
            <person name="Bowler C."/>
            <person name="Brownlee C."/>
            <person name="Cock J.M."/>
            <person name="Elias M."/>
            <person name="Gladyshev V.N."/>
            <person name="Groth M."/>
            <person name="Guda C."/>
            <person name="Hadaegh A."/>
            <person name="Iglesias-Rodriguez M.D."/>
            <person name="Jenkins J."/>
            <person name="Jones B.M."/>
            <person name="Lawson T."/>
            <person name="Leese F."/>
            <person name="Lindquist E."/>
            <person name="Lobanov A."/>
            <person name="Lomsadze A."/>
            <person name="Malik S.B."/>
            <person name="Marsh M.E."/>
            <person name="Mackinder L."/>
            <person name="Mock T."/>
            <person name="Mueller-Roeber B."/>
            <person name="Pagarete A."/>
            <person name="Parker M."/>
            <person name="Probert I."/>
            <person name="Quesneville H."/>
            <person name="Raines C."/>
            <person name="Rensing S.A."/>
            <person name="Riano-Pachon D.M."/>
            <person name="Richier S."/>
            <person name="Rokitta S."/>
            <person name="Shiraiwa Y."/>
            <person name="Soanes D.M."/>
            <person name="van der Giezen M."/>
            <person name="Wahlund T.M."/>
            <person name="Williams B."/>
            <person name="Wilson W."/>
            <person name="Wolfe G."/>
            <person name="Wurch L.L."/>
        </authorList>
    </citation>
    <scope>NUCLEOTIDE SEQUENCE</scope>
</reference>
<evidence type="ECO:0000256" key="6">
    <source>
        <dbReference type="ARBA" id="ARBA00022490"/>
    </source>
</evidence>
<proteinExistence type="inferred from homology"/>
<dbReference type="EnsemblProtists" id="EOD15351">
    <property type="protein sequence ID" value="EOD15351"/>
    <property type="gene ID" value="EMIHUDRAFT_436794"/>
</dbReference>
<dbReference type="STRING" id="2903.R1DX76"/>
<dbReference type="Proteomes" id="UP000013827">
    <property type="component" value="Unassembled WGS sequence"/>
</dbReference>
<comment type="similarity">
    <text evidence="3">Belongs to the acetyltransferase family. NAA40 subfamily.</text>
</comment>
<dbReference type="HOGENOM" id="CLU_1006233_0_0_1"/>
<comment type="subcellular location">
    <subcellularLocation>
        <location evidence="2">Cytoplasm</location>
    </subcellularLocation>
    <subcellularLocation>
        <location evidence="1">Nucleus</location>
    </subcellularLocation>
</comment>
<evidence type="ECO:0000256" key="5">
    <source>
        <dbReference type="ARBA" id="ARBA00015043"/>
    </source>
</evidence>
<dbReference type="PaxDb" id="2903-EOD15351"/>
<protein>
    <recommendedName>
        <fullName evidence="5">N-alpha-acetyltransferase 40</fullName>
        <ecNumber evidence="4">2.3.1.257</ecNumber>
    </recommendedName>
</protein>
<dbReference type="CDD" id="cd04301">
    <property type="entry name" value="NAT_SF"/>
    <property type="match status" value="1"/>
</dbReference>
<dbReference type="EC" id="2.3.1.257" evidence="4"/>
<dbReference type="AlphaFoldDB" id="A0A0D3IVR6"/>
<accession>A0A0D3IVR6</accession>
<dbReference type="GO" id="GO:0010485">
    <property type="term" value="F:histone H4 acetyltransferase activity"/>
    <property type="evidence" value="ECO:0007669"/>
    <property type="project" value="InterPro"/>
</dbReference>
<dbReference type="GO" id="GO:0005737">
    <property type="term" value="C:cytoplasm"/>
    <property type="evidence" value="ECO:0007669"/>
    <property type="project" value="UniProtKB-SubCell"/>
</dbReference>
<evidence type="ECO:0000256" key="1">
    <source>
        <dbReference type="ARBA" id="ARBA00004123"/>
    </source>
</evidence>
<evidence type="ECO:0000256" key="11">
    <source>
        <dbReference type="ARBA" id="ARBA00049524"/>
    </source>
</evidence>
<dbReference type="GO" id="GO:0005634">
    <property type="term" value="C:nucleus"/>
    <property type="evidence" value="ECO:0007669"/>
    <property type="project" value="UniProtKB-SubCell"/>
</dbReference>
<evidence type="ECO:0000313" key="15">
    <source>
        <dbReference type="Proteomes" id="UP000013827"/>
    </source>
</evidence>
<dbReference type="Pfam" id="PF00583">
    <property type="entry name" value="Acetyltransf_1"/>
    <property type="match status" value="1"/>
</dbReference>
<evidence type="ECO:0000256" key="2">
    <source>
        <dbReference type="ARBA" id="ARBA00004496"/>
    </source>
</evidence>
<dbReference type="GO" id="GO:0043998">
    <property type="term" value="F:histone H2A acetyltransferase activity"/>
    <property type="evidence" value="ECO:0007669"/>
    <property type="project" value="InterPro"/>
</dbReference>
<dbReference type="Gene3D" id="3.40.630.30">
    <property type="match status" value="1"/>
</dbReference>
<keyword evidence="6" id="KW-0963">Cytoplasm</keyword>
<dbReference type="InterPro" id="IPR016181">
    <property type="entry name" value="Acyl_CoA_acyltransferase"/>
</dbReference>
<evidence type="ECO:0000256" key="9">
    <source>
        <dbReference type="ARBA" id="ARBA00023315"/>
    </source>
</evidence>
<comment type="catalytic activity">
    <reaction evidence="10">
        <text>N-terminal L-seryl-[histone H2A] + acetyl-CoA = N-terminal N(alpha)-acetyl-L-seryl-[histone H2A] + CoA + H(+)</text>
        <dbReference type="Rhea" id="RHEA:50600"/>
        <dbReference type="Rhea" id="RHEA-COMP:12742"/>
        <dbReference type="Rhea" id="RHEA-COMP:12744"/>
        <dbReference type="ChEBI" id="CHEBI:15378"/>
        <dbReference type="ChEBI" id="CHEBI:57287"/>
        <dbReference type="ChEBI" id="CHEBI:57288"/>
        <dbReference type="ChEBI" id="CHEBI:64738"/>
        <dbReference type="ChEBI" id="CHEBI:83690"/>
        <dbReference type="EC" id="2.3.1.257"/>
    </reaction>
</comment>
<comment type="catalytic activity">
    <reaction evidence="11">
        <text>N-terminal L-seryl-[histone H4] + acetyl-CoA = N-terminal N(alpha)-acetyl-L-seryl-[histone H4] + CoA + H(+)</text>
        <dbReference type="Rhea" id="RHEA:50596"/>
        <dbReference type="Rhea" id="RHEA-COMP:12740"/>
        <dbReference type="Rhea" id="RHEA-COMP:12743"/>
        <dbReference type="ChEBI" id="CHEBI:15378"/>
        <dbReference type="ChEBI" id="CHEBI:57287"/>
        <dbReference type="ChEBI" id="CHEBI:57288"/>
        <dbReference type="ChEBI" id="CHEBI:64738"/>
        <dbReference type="ChEBI" id="CHEBI:83690"/>
        <dbReference type="EC" id="2.3.1.257"/>
    </reaction>
</comment>
<keyword evidence="9" id="KW-0012">Acyltransferase</keyword>
<evidence type="ECO:0000256" key="7">
    <source>
        <dbReference type="ARBA" id="ARBA00022679"/>
    </source>
</evidence>
<dbReference type="InterPro" id="IPR039949">
    <property type="entry name" value="NAA40"/>
</dbReference>
<dbReference type="KEGG" id="ehx:EMIHUDRAFT_436794"/>
<dbReference type="PANTHER" id="PTHR20531:SF1">
    <property type="entry name" value="N-ALPHA-ACETYLTRANSFERASE 40"/>
    <property type="match status" value="1"/>
</dbReference>
<evidence type="ECO:0000256" key="4">
    <source>
        <dbReference type="ARBA" id="ARBA00012950"/>
    </source>
</evidence>
<feature type="compositionally biased region" description="Basic and acidic residues" evidence="12">
    <location>
        <begin position="25"/>
        <end position="35"/>
    </location>
</feature>
<sequence>MARQRTHTPSVACKGLKSASRKKLAKTERQQRDATNKALIAKANADTDLLAGTEVVRDIGEKFDVHFEAVAGAQLQASEVEACLSLLSASPALAEAAGWKQEEAERRSALAAPDTHVLLLRKRPLPDEPPALSDAEAEGWVVIHHPVEPKDLGRLAPLAPPPQPFTQAAGLGGGREAARGEIVGFLQLRFCIQSDRPVLHLQELELAEPVRASGLGEHAMQTAEELARKHCMSGLVLTCLKSNPALSFYCDKCRYSVDETSRSAAKEYVTLSKGVPA</sequence>
<evidence type="ECO:0000313" key="14">
    <source>
        <dbReference type="EnsemblProtists" id="EOD15351"/>
    </source>
</evidence>
<evidence type="ECO:0000259" key="13">
    <source>
        <dbReference type="Pfam" id="PF00583"/>
    </source>
</evidence>
<dbReference type="RefSeq" id="XP_005767780.1">
    <property type="nucleotide sequence ID" value="XM_005767723.1"/>
</dbReference>
<evidence type="ECO:0000256" key="3">
    <source>
        <dbReference type="ARBA" id="ARBA00008870"/>
    </source>
</evidence>
<reference evidence="14" key="2">
    <citation type="submission" date="2024-10" db="UniProtKB">
        <authorList>
            <consortium name="EnsemblProtists"/>
        </authorList>
    </citation>
    <scope>IDENTIFICATION</scope>
</reference>
<feature type="region of interest" description="Disordered" evidence="12">
    <location>
        <begin position="1"/>
        <end position="35"/>
    </location>
</feature>
<keyword evidence="8" id="KW-0539">Nucleus</keyword>
<dbReference type="PANTHER" id="PTHR20531">
    <property type="entry name" value="N-ALPHA-ACETYLTRANSFERASE 40"/>
    <property type="match status" value="1"/>
</dbReference>
<dbReference type="SUPFAM" id="SSF55729">
    <property type="entry name" value="Acyl-CoA N-acyltransferases (Nat)"/>
    <property type="match status" value="1"/>
</dbReference>
<organism evidence="14 15">
    <name type="scientific">Emiliania huxleyi (strain CCMP1516)</name>
    <dbReference type="NCBI Taxonomy" id="280463"/>
    <lineage>
        <taxon>Eukaryota</taxon>
        <taxon>Haptista</taxon>
        <taxon>Haptophyta</taxon>
        <taxon>Prymnesiophyceae</taxon>
        <taxon>Isochrysidales</taxon>
        <taxon>Noelaerhabdaceae</taxon>
        <taxon>Emiliania</taxon>
    </lineage>
</organism>
<evidence type="ECO:0000256" key="8">
    <source>
        <dbReference type="ARBA" id="ARBA00023242"/>
    </source>
</evidence>
<dbReference type="InterPro" id="IPR000182">
    <property type="entry name" value="GNAT_dom"/>
</dbReference>